<comment type="caution">
    <text evidence="5">The sequence shown here is derived from an EMBL/GenBank/DDBJ whole genome shotgun (WGS) entry which is preliminary data.</text>
</comment>
<dbReference type="GO" id="GO:0005840">
    <property type="term" value="C:ribosome"/>
    <property type="evidence" value="ECO:0007669"/>
    <property type="project" value="UniProtKB-KW"/>
</dbReference>
<organism evidence="5 6">
    <name type="scientific">Candidatus Roizmanbacteria bacterium RIFCSPHIGHO2_12_FULL_33_9</name>
    <dbReference type="NCBI Taxonomy" id="1802045"/>
    <lineage>
        <taxon>Bacteria</taxon>
        <taxon>Candidatus Roizmaniibacteriota</taxon>
    </lineage>
</organism>
<evidence type="ECO:0000256" key="1">
    <source>
        <dbReference type="ARBA" id="ARBA00006640"/>
    </source>
</evidence>
<dbReference type="GO" id="GO:0003735">
    <property type="term" value="F:structural constituent of ribosome"/>
    <property type="evidence" value="ECO:0007669"/>
    <property type="project" value="InterPro"/>
</dbReference>
<dbReference type="GO" id="GO:1990904">
    <property type="term" value="C:ribonucleoprotein complex"/>
    <property type="evidence" value="ECO:0007669"/>
    <property type="project" value="UniProtKB-KW"/>
</dbReference>
<dbReference type="EMBL" id="MFZV01000021">
    <property type="protein sequence ID" value="OGK31122.1"/>
    <property type="molecule type" value="Genomic_DNA"/>
</dbReference>
<evidence type="ECO:0000256" key="3">
    <source>
        <dbReference type="ARBA" id="ARBA00023274"/>
    </source>
</evidence>
<dbReference type="Pfam" id="PF01165">
    <property type="entry name" value="Ribosomal_S21"/>
    <property type="match status" value="1"/>
</dbReference>
<protein>
    <recommendedName>
        <fullName evidence="4">Small ribosomal subunit protein bS21</fullName>
    </recommendedName>
</protein>
<dbReference type="AlphaFoldDB" id="A0A1F7HK24"/>
<evidence type="ECO:0000256" key="2">
    <source>
        <dbReference type="ARBA" id="ARBA00022980"/>
    </source>
</evidence>
<evidence type="ECO:0000256" key="4">
    <source>
        <dbReference type="ARBA" id="ARBA00035135"/>
    </source>
</evidence>
<comment type="similarity">
    <text evidence="1">Belongs to the bacterial ribosomal protein bS21 family.</text>
</comment>
<accession>A0A1F7HK24</accession>
<dbReference type="NCBIfam" id="TIGR00030">
    <property type="entry name" value="S21p"/>
    <property type="match status" value="1"/>
</dbReference>
<proteinExistence type="inferred from homology"/>
<reference evidence="5 6" key="1">
    <citation type="journal article" date="2016" name="Nat. Commun.">
        <title>Thousands of microbial genomes shed light on interconnected biogeochemical processes in an aquifer system.</title>
        <authorList>
            <person name="Anantharaman K."/>
            <person name="Brown C.T."/>
            <person name="Hug L.A."/>
            <person name="Sharon I."/>
            <person name="Castelle C.J."/>
            <person name="Probst A.J."/>
            <person name="Thomas B.C."/>
            <person name="Singh A."/>
            <person name="Wilkins M.J."/>
            <person name="Karaoz U."/>
            <person name="Brodie E.L."/>
            <person name="Williams K.H."/>
            <person name="Hubbard S.S."/>
            <person name="Banfield J.F."/>
        </authorList>
    </citation>
    <scope>NUCLEOTIDE SEQUENCE [LARGE SCALE GENOMIC DNA]</scope>
</reference>
<dbReference type="GO" id="GO:0006412">
    <property type="term" value="P:translation"/>
    <property type="evidence" value="ECO:0007669"/>
    <property type="project" value="InterPro"/>
</dbReference>
<evidence type="ECO:0000313" key="6">
    <source>
        <dbReference type="Proteomes" id="UP000177199"/>
    </source>
</evidence>
<gene>
    <name evidence="5" type="ORF">A3F29_03835</name>
</gene>
<name>A0A1F7HK24_9BACT</name>
<sequence>MVIVKRNRGESKDSMFRKFSKIFMDENIIDDVRDRLFYKKPSIVRKEKEKERGQRKYKKSY</sequence>
<dbReference type="InterPro" id="IPR001911">
    <property type="entry name" value="Ribosomal_bS21"/>
</dbReference>
<keyword evidence="3" id="KW-0687">Ribonucleoprotein</keyword>
<dbReference type="InterPro" id="IPR038380">
    <property type="entry name" value="Ribosomal_bS21_sf"/>
</dbReference>
<keyword evidence="2 5" id="KW-0689">Ribosomal protein</keyword>
<dbReference type="Proteomes" id="UP000177199">
    <property type="component" value="Unassembled WGS sequence"/>
</dbReference>
<evidence type="ECO:0000313" key="5">
    <source>
        <dbReference type="EMBL" id="OGK31122.1"/>
    </source>
</evidence>
<dbReference type="Gene3D" id="1.20.5.1150">
    <property type="entry name" value="Ribosomal protein S8"/>
    <property type="match status" value="1"/>
</dbReference>